<dbReference type="Proteomes" id="UP001143307">
    <property type="component" value="Unassembled WGS sequence"/>
</dbReference>
<dbReference type="Gene3D" id="1.20.1050.10">
    <property type="match status" value="1"/>
</dbReference>
<organism evidence="2 3">
    <name type="scientific">Candidatus Seongchinamella marina</name>
    <dbReference type="NCBI Taxonomy" id="2518990"/>
    <lineage>
        <taxon>Bacteria</taxon>
        <taxon>Pseudomonadati</taxon>
        <taxon>Pseudomonadota</taxon>
        <taxon>Gammaproteobacteria</taxon>
        <taxon>Cellvibrionales</taxon>
        <taxon>Halieaceae</taxon>
        <taxon>Seongchinamella</taxon>
    </lineage>
</organism>
<dbReference type="EMBL" id="SHNP01000007">
    <property type="protein sequence ID" value="MCX2975393.1"/>
    <property type="molecule type" value="Genomic_DNA"/>
</dbReference>
<dbReference type="InterPro" id="IPR036249">
    <property type="entry name" value="Thioredoxin-like_sf"/>
</dbReference>
<dbReference type="PROSITE" id="PS50404">
    <property type="entry name" value="GST_NTER"/>
    <property type="match status" value="1"/>
</dbReference>
<accession>A0ABT3SZI4</accession>
<gene>
    <name evidence="2" type="ORF">EYC87_17570</name>
</gene>
<dbReference type="SUPFAM" id="SSF52833">
    <property type="entry name" value="Thioredoxin-like"/>
    <property type="match status" value="1"/>
</dbReference>
<evidence type="ECO:0000313" key="3">
    <source>
        <dbReference type="Proteomes" id="UP001143307"/>
    </source>
</evidence>
<name>A0ABT3SZI4_9GAMM</name>
<dbReference type="Gene3D" id="3.40.30.10">
    <property type="entry name" value="Glutaredoxin"/>
    <property type="match status" value="1"/>
</dbReference>
<keyword evidence="3" id="KW-1185">Reference proteome</keyword>
<evidence type="ECO:0000313" key="2">
    <source>
        <dbReference type="EMBL" id="MCX2975393.1"/>
    </source>
</evidence>
<dbReference type="CDD" id="cd00570">
    <property type="entry name" value="GST_N_family"/>
    <property type="match status" value="1"/>
</dbReference>
<comment type="caution">
    <text evidence="2">The sequence shown here is derived from an EMBL/GenBank/DDBJ whole genome shotgun (WGS) entry which is preliminary data.</text>
</comment>
<feature type="domain" description="GST N-terminal" evidence="1">
    <location>
        <begin position="8"/>
        <end position="87"/>
    </location>
</feature>
<sequence>MSRTSDKPVYTLYGSYASYATAKPRSYLRKKGIPFVERVPGTPRFREYVRKTSDNHRIPQIETPDGQVIQDSIAIFDTLEPQFPEPPAYPPGIRQQMAARLFEFLIDATLGRSAWHYRWNYKDDNYDFVGREFGRSFSPHGADEELAHFGEVIAERMNGFRTTVFGDTPATWPLFDAIYLDALGILEEQFRQYPYLFGGLPSIADHILMGPLFGHFGRDPVPSNIMKLKAPRVFRWTEHMNTPDIVSPEHHDIPEAYLADDEIPEGTLAFLRFCLETYGPAIVKSVELYNNWALDKSQKSSGDMLSDKPRDHEPVICQFTATVRGTPFLQSVSSYEIWVIQRVLDWIDALSDNEKKACHSLLARCGGAQISDLKLERRLTRVGTYMAFE</sequence>
<protein>
    <submittedName>
        <fullName evidence="2">Glutathione S-transferase family protein</fullName>
    </submittedName>
</protein>
<dbReference type="InterPro" id="IPR004045">
    <property type="entry name" value="Glutathione_S-Trfase_N"/>
</dbReference>
<proteinExistence type="predicted"/>
<dbReference type="RefSeq" id="WP_279254032.1">
    <property type="nucleotide sequence ID" value="NZ_SHNP01000007.1"/>
</dbReference>
<reference evidence="2" key="1">
    <citation type="submission" date="2019-02" db="EMBL/GenBank/DDBJ databases">
        <authorList>
            <person name="Li S.-H."/>
        </authorList>
    </citation>
    <scope>NUCLEOTIDE SEQUENCE</scope>
    <source>
        <strain evidence="2">IMCC8485</strain>
    </source>
</reference>
<dbReference type="Pfam" id="PF13417">
    <property type="entry name" value="GST_N_3"/>
    <property type="match status" value="1"/>
</dbReference>
<dbReference type="SUPFAM" id="SSF47616">
    <property type="entry name" value="GST C-terminal domain-like"/>
    <property type="match status" value="1"/>
</dbReference>
<evidence type="ECO:0000259" key="1">
    <source>
        <dbReference type="PROSITE" id="PS50404"/>
    </source>
</evidence>
<dbReference type="InterPro" id="IPR036282">
    <property type="entry name" value="Glutathione-S-Trfase_C_sf"/>
</dbReference>